<dbReference type="GO" id="GO:0016052">
    <property type="term" value="P:carbohydrate catabolic process"/>
    <property type="evidence" value="ECO:0007669"/>
    <property type="project" value="TreeGrafter"/>
</dbReference>
<keyword evidence="2 4" id="KW-0378">Hydrolase</keyword>
<keyword evidence="3" id="KW-0326">Glycosidase</keyword>
<dbReference type="Pfam" id="PF01183">
    <property type="entry name" value="Glyco_hydro_25"/>
    <property type="match status" value="1"/>
</dbReference>
<gene>
    <name evidence="4" type="ORF">HYN59_08430</name>
</gene>
<accession>A0A2S1QXL5</accession>
<keyword evidence="5" id="KW-1185">Reference proteome</keyword>
<dbReference type="Gene3D" id="3.20.20.80">
    <property type="entry name" value="Glycosidases"/>
    <property type="match status" value="1"/>
</dbReference>
<protein>
    <submittedName>
        <fullName evidence="4">Glycoside hydrolase</fullName>
    </submittedName>
</protein>
<dbReference type="PANTHER" id="PTHR34135:SF2">
    <property type="entry name" value="LYSOZYME"/>
    <property type="match status" value="1"/>
</dbReference>
<dbReference type="InterPro" id="IPR017853">
    <property type="entry name" value="GH"/>
</dbReference>
<evidence type="ECO:0000313" key="4">
    <source>
        <dbReference type="EMBL" id="AWH85146.1"/>
    </source>
</evidence>
<evidence type="ECO:0000256" key="1">
    <source>
        <dbReference type="ARBA" id="ARBA00010646"/>
    </source>
</evidence>
<sequence length="287" mass="33033">MKRVPPKTTVRKAKPKKSAKKITSGKILKYSSLILLVAFLVAAVYQYRHGVLYYLGFKTNKRIESLTKEERRIQDLRIYEILARHKGKVYGIDVSHYQGRILWDSLKQSKAEFPMQFVFIRATAGSDVADTEYSRNWDGAKASGLIRGAYHYYRPDENSVKQAENFIKTVKLSKGDLPPVLDIEKIPAGQSMDSLKSGLKRWLTKVEKHYGVKPVLYSGESFYTDFLKEEFEGYNLWIANYNFFEDEIHKEWLFWQFTDKASVGGIEGPVDVNIYNGTIEDLKGMGK</sequence>
<dbReference type="KEGG" id="falb:HYN59_08430"/>
<dbReference type="SMART" id="SM00641">
    <property type="entry name" value="Glyco_25"/>
    <property type="match status" value="1"/>
</dbReference>
<reference evidence="4 5" key="1">
    <citation type="submission" date="2018-04" db="EMBL/GenBank/DDBJ databases">
        <title>Genome sequencing of Flavobacterium sp. HYN0059.</title>
        <authorList>
            <person name="Yi H."/>
            <person name="Baek C."/>
        </authorList>
    </citation>
    <scope>NUCLEOTIDE SEQUENCE [LARGE SCALE GENOMIC DNA]</scope>
    <source>
        <strain evidence="4 5">HYN0059</strain>
    </source>
</reference>
<name>A0A2S1QXL5_9FLAO</name>
<dbReference type="InterPro" id="IPR002053">
    <property type="entry name" value="Glyco_hydro_25"/>
</dbReference>
<dbReference type="EMBL" id="CP029186">
    <property type="protein sequence ID" value="AWH85146.1"/>
    <property type="molecule type" value="Genomic_DNA"/>
</dbReference>
<organism evidence="4 5">
    <name type="scientific">Flavobacterium album</name>
    <dbReference type="NCBI Taxonomy" id="2175091"/>
    <lineage>
        <taxon>Bacteria</taxon>
        <taxon>Pseudomonadati</taxon>
        <taxon>Bacteroidota</taxon>
        <taxon>Flavobacteriia</taxon>
        <taxon>Flavobacteriales</taxon>
        <taxon>Flavobacteriaceae</taxon>
        <taxon>Flavobacterium</taxon>
    </lineage>
</organism>
<dbReference type="PROSITE" id="PS51904">
    <property type="entry name" value="GLYCOSYL_HYDROL_F25_2"/>
    <property type="match status" value="1"/>
</dbReference>
<dbReference type="GO" id="GO:0003796">
    <property type="term" value="F:lysozyme activity"/>
    <property type="evidence" value="ECO:0007669"/>
    <property type="project" value="InterPro"/>
</dbReference>
<dbReference type="AlphaFoldDB" id="A0A2S1QXL5"/>
<dbReference type="SUPFAM" id="SSF51445">
    <property type="entry name" value="(Trans)glycosidases"/>
    <property type="match status" value="1"/>
</dbReference>
<dbReference type="CDD" id="cd06524">
    <property type="entry name" value="GH25_YegX-like"/>
    <property type="match status" value="1"/>
</dbReference>
<proteinExistence type="inferred from homology"/>
<dbReference type="RefSeq" id="WP_108777850.1">
    <property type="nucleotide sequence ID" value="NZ_CP029186.1"/>
</dbReference>
<evidence type="ECO:0000256" key="3">
    <source>
        <dbReference type="ARBA" id="ARBA00023295"/>
    </source>
</evidence>
<evidence type="ECO:0000256" key="2">
    <source>
        <dbReference type="ARBA" id="ARBA00022801"/>
    </source>
</evidence>
<dbReference type="OrthoDB" id="9798192at2"/>
<dbReference type="Proteomes" id="UP000244929">
    <property type="component" value="Chromosome"/>
</dbReference>
<dbReference type="GO" id="GO:0016998">
    <property type="term" value="P:cell wall macromolecule catabolic process"/>
    <property type="evidence" value="ECO:0007669"/>
    <property type="project" value="InterPro"/>
</dbReference>
<dbReference type="InterPro" id="IPR018077">
    <property type="entry name" value="Glyco_hydro_fam25_subgr"/>
</dbReference>
<dbReference type="GO" id="GO:0009253">
    <property type="term" value="P:peptidoglycan catabolic process"/>
    <property type="evidence" value="ECO:0007669"/>
    <property type="project" value="InterPro"/>
</dbReference>
<comment type="similarity">
    <text evidence="1">Belongs to the glycosyl hydrolase 25 family.</text>
</comment>
<evidence type="ECO:0000313" key="5">
    <source>
        <dbReference type="Proteomes" id="UP000244929"/>
    </source>
</evidence>
<dbReference type="PANTHER" id="PTHR34135">
    <property type="entry name" value="LYSOZYME"/>
    <property type="match status" value="1"/>
</dbReference>